<dbReference type="EMBL" id="JBHFFA010000001">
    <property type="protein sequence ID" value="KAL2651207.1"/>
    <property type="molecule type" value="Genomic_DNA"/>
</dbReference>
<evidence type="ECO:0000313" key="2">
    <source>
        <dbReference type="Proteomes" id="UP001605036"/>
    </source>
</evidence>
<organism evidence="1 2">
    <name type="scientific">Riccia fluitans</name>
    <dbReference type="NCBI Taxonomy" id="41844"/>
    <lineage>
        <taxon>Eukaryota</taxon>
        <taxon>Viridiplantae</taxon>
        <taxon>Streptophyta</taxon>
        <taxon>Embryophyta</taxon>
        <taxon>Marchantiophyta</taxon>
        <taxon>Marchantiopsida</taxon>
        <taxon>Marchantiidae</taxon>
        <taxon>Marchantiales</taxon>
        <taxon>Ricciaceae</taxon>
        <taxon>Riccia</taxon>
    </lineage>
</organism>
<comment type="caution">
    <text evidence="1">The sequence shown here is derived from an EMBL/GenBank/DDBJ whole genome shotgun (WGS) entry which is preliminary data.</text>
</comment>
<protein>
    <submittedName>
        <fullName evidence="1">Uncharacterized protein</fullName>
    </submittedName>
</protein>
<name>A0ABD1ZIQ0_9MARC</name>
<accession>A0ABD1ZIQ0</accession>
<dbReference type="AlphaFoldDB" id="A0ABD1ZIQ0"/>
<gene>
    <name evidence="1" type="ORF">R1flu_019335</name>
</gene>
<proteinExistence type="predicted"/>
<reference evidence="1 2" key="1">
    <citation type="submission" date="2024-09" db="EMBL/GenBank/DDBJ databases">
        <title>Chromosome-scale assembly of Riccia fluitans.</title>
        <authorList>
            <person name="Paukszto L."/>
            <person name="Sawicki J."/>
            <person name="Karawczyk K."/>
            <person name="Piernik-Szablinska J."/>
            <person name="Szczecinska M."/>
            <person name="Mazdziarz M."/>
        </authorList>
    </citation>
    <scope>NUCLEOTIDE SEQUENCE [LARGE SCALE GENOMIC DNA]</scope>
    <source>
        <strain evidence="1">Rf_01</strain>
        <tissue evidence="1">Aerial parts of the thallus</tissue>
    </source>
</reference>
<keyword evidence="2" id="KW-1185">Reference proteome</keyword>
<sequence>MRMVAIAWRRIHTVTGGSEGGEGDYSFHVASSPLVRVSLSCVNGKRFTPLVNATEGEVRVRDGGRNVVVAARLQPHTGPSSRCPARGKNL</sequence>
<evidence type="ECO:0000313" key="1">
    <source>
        <dbReference type="EMBL" id="KAL2651207.1"/>
    </source>
</evidence>
<dbReference type="Proteomes" id="UP001605036">
    <property type="component" value="Unassembled WGS sequence"/>
</dbReference>